<dbReference type="RefSeq" id="WP_012162030.1">
    <property type="nucleotide sequence ID" value="NC_009925.1"/>
</dbReference>
<reference evidence="1 2" key="1">
    <citation type="journal article" date="2008" name="Proc. Natl. Acad. Sci. U.S.A.">
        <title>Niche adaptation and genome expansion in the chlorophyll d-producing cyanobacterium Acaryochloris marina.</title>
        <authorList>
            <person name="Swingley W.D."/>
            <person name="Chen M."/>
            <person name="Cheung P.C."/>
            <person name="Conrad A.L."/>
            <person name="Dejesa L.C."/>
            <person name="Hao J."/>
            <person name="Honchak B.M."/>
            <person name="Karbach L.E."/>
            <person name="Kurdoglu A."/>
            <person name="Lahiri S."/>
            <person name="Mastrian S.D."/>
            <person name="Miyashita H."/>
            <person name="Page L."/>
            <person name="Ramakrishna P."/>
            <person name="Satoh S."/>
            <person name="Sattley W.M."/>
            <person name="Shimada Y."/>
            <person name="Taylor H.L."/>
            <person name="Tomo T."/>
            <person name="Tsuchiya T."/>
            <person name="Wang Z.T."/>
            <person name="Raymond J."/>
            <person name="Mimuro M."/>
            <person name="Blankenship R.E."/>
            <person name="Touchman J.W."/>
        </authorList>
    </citation>
    <scope>NUCLEOTIDE SEQUENCE [LARGE SCALE GENOMIC DNA]</scope>
    <source>
        <strain evidence="2">MBIC 11017</strain>
    </source>
</reference>
<dbReference type="OrthoDB" id="528010at2"/>
<dbReference type="EMBL" id="CP000828">
    <property type="protein sequence ID" value="ABW26501.1"/>
    <property type="molecule type" value="Genomic_DNA"/>
</dbReference>
<gene>
    <name evidence="1" type="ordered locus">AM1_1473</name>
</gene>
<accession>B0C7W0</accession>
<proteinExistence type="predicted"/>
<evidence type="ECO:0000313" key="2">
    <source>
        <dbReference type="Proteomes" id="UP000000268"/>
    </source>
</evidence>
<evidence type="ECO:0000313" key="1">
    <source>
        <dbReference type="EMBL" id="ABW26501.1"/>
    </source>
</evidence>
<keyword evidence="2" id="KW-1185">Reference proteome</keyword>
<dbReference type="KEGG" id="amr:AM1_1473"/>
<dbReference type="Proteomes" id="UP000000268">
    <property type="component" value="Chromosome"/>
</dbReference>
<sequence>MLKKIGLVAFLLVLGGGGWLAYTWQQVTHLPDWYTRPSTPETAPSTLLPAQVDEPAEIERLAFDLHQKVDRVLGTTASQTPEVQLTAQEFNQFVVTSLPVQARSPKVITSIKAMNTKIEAGQLQTGIVVDTSALPLDQLPSEYQATVKGLLQSFPVLQDKEIYVGVEGKPQIQQGKVVLGKDARLVVGNVRFSYADLRDRINLPSDLLDNPVNLQLGQLQIKDLNFQDQTVIVKGQAR</sequence>
<dbReference type="AlphaFoldDB" id="B0C7W0"/>
<protein>
    <submittedName>
        <fullName evidence="1">Uncharacterized protein</fullName>
    </submittedName>
</protein>
<dbReference type="HOGENOM" id="CLU_101663_0_0_3"/>
<organism evidence="1 2">
    <name type="scientific">Acaryochloris marina (strain MBIC 11017)</name>
    <dbReference type="NCBI Taxonomy" id="329726"/>
    <lineage>
        <taxon>Bacteria</taxon>
        <taxon>Bacillati</taxon>
        <taxon>Cyanobacteriota</taxon>
        <taxon>Cyanophyceae</taxon>
        <taxon>Acaryochloridales</taxon>
        <taxon>Acaryochloridaceae</taxon>
        <taxon>Acaryochloris</taxon>
    </lineage>
</organism>
<name>B0C7W0_ACAM1</name>
<dbReference type="eggNOG" id="ENOG503319X">
    <property type="taxonomic scope" value="Bacteria"/>
</dbReference>